<comment type="similarity">
    <text evidence="1">Belongs to the LysR transcriptional regulatory family.</text>
</comment>
<dbReference type="InterPro" id="IPR050950">
    <property type="entry name" value="HTH-type_LysR_regulators"/>
</dbReference>
<dbReference type="PANTHER" id="PTHR30419:SF28">
    <property type="entry name" value="HTH-TYPE TRANSCRIPTIONAL REGULATOR BSDA"/>
    <property type="match status" value="1"/>
</dbReference>
<dbReference type="Gene3D" id="3.40.190.290">
    <property type="match status" value="1"/>
</dbReference>
<comment type="caution">
    <text evidence="6">The sequence shown here is derived from an EMBL/GenBank/DDBJ whole genome shotgun (WGS) entry which is preliminary data.</text>
</comment>
<dbReference type="EMBL" id="JALBUS010000001">
    <property type="protein sequence ID" value="MDX8416370.1"/>
    <property type="molecule type" value="Genomic_DNA"/>
</dbReference>
<name>A0ABU4WIJ1_9FIRM</name>
<accession>A0ABU4WIJ1</accession>
<dbReference type="InterPro" id="IPR036390">
    <property type="entry name" value="WH_DNA-bd_sf"/>
</dbReference>
<dbReference type="Gene3D" id="1.10.10.10">
    <property type="entry name" value="Winged helix-like DNA-binding domain superfamily/Winged helix DNA-binding domain"/>
    <property type="match status" value="1"/>
</dbReference>
<dbReference type="RefSeq" id="WP_320324707.1">
    <property type="nucleotide sequence ID" value="NZ_JALBUS010000001.1"/>
</dbReference>
<gene>
    <name evidence="6" type="ORF">MOZ64_00725</name>
</gene>
<dbReference type="PROSITE" id="PS50931">
    <property type="entry name" value="HTH_LYSR"/>
    <property type="match status" value="1"/>
</dbReference>
<dbReference type="PANTHER" id="PTHR30419">
    <property type="entry name" value="HTH-TYPE TRANSCRIPTIONAL REGULATOR YBHD"/>
    <property type="match status" value="1"/>
</dbReference>
<keyword evidence="3" id="KW-0238">DNA-binding</keyword>
<evidence type="ECO:0000313" key="6">
    <source>
        <dbReference type="EMBL" id="MDX8416370.1"/>
    </source>
</evidence>
<dbReference type="InterPro" id="IPR036388">
    <property type="entry name" value="WH-like_DNA-bd_sf"/>
</dbReference>
<keyword evidence="7" id="KW-1185">Reference proteome</keyword>
<evidence type="ECO:0000259" key="5">
    <source>
        <dbReference type="PROSITE" id="PS50931"/>
    </source>
</evidence>
<evidence type="ECO:0000256" key="3">
    <source>
        <dbReference type="ARBA" id="ARBA00023125"/>
    </source>
</evidence>
<dbReference type="InterPro" id="IPR000847">
    <property type="entry name" value="LysR_HTH_N"/>
</dbReference>
<organism evidence="6 7">
    <name type="scientific">Absicoccus intestinalis</name>
    <dbReference type="NCBI Taxonomy" id="2926319"/>
    <lineage>
        <taxon>Bacteria</taxon>
        <taxon>Bacillati</taxon>
        <taxon>Bacillota</taxon>
        <taxon>Erysipelotrichia</taxon>
        <taxon>Erysipelotrichales</taxon>
        <taxon>Erysipelotrichaceae</taxon>
        <taxon>Absicoccus</taxon>
    </lineage>
</organism>
<reference evidence="6 7" key="1">
    <citation type="submission" date="2022-03" db="EMBL/GenBank/DDBJ databases">
        <title>Novel taxa within the pig intestine.</title>
        <authorList>
            <person name="Wylensek D."/>
            <person name="Bishof K."/>
            <person name="Afrizal A."/>
            <person name="Clavel T."/>
        </authorList>
    </citation>
    <scope>NUCLEOTIDE SEQUENCE [LARGE SCALE GENOMIC DNA]</scope>
    <source>
        <strain evidence="6 7">Cla-KB-P134</strain>
    </source>
</reference>
<keyword evidence="4" id="KW-0804">Transcription</keyword>
<dbReference type="SUPFAM" id="SSF53850">
    <property type="entry name" value="Periplasmic binding protein-like II"/>
    <property type="match status" value="1"/>
</dbReference>
<protein>
    <submittedName>
        <fullName evidence="6">LysR family transcriptional regulator</fullName>
    </submittedName>
</protein>
<dbReference type="InterPro" id="IPR005119">
    <property type="entry name" value="LysR_subst-bd"/>
</dbReference>
<evidence type="ECO:0000256" key="4">
    <source>
        <dbReference type="ARBA" id="ARBA00023163"/>
    </source>
</evidence>
<proteinExistence type="inferred from homology"/>
<keyword evidence="2" id="KW-0805">Transcription regulation</keyword>
<dbReference type="Proteomes" id="UP001285244">
    <property type="component" value="Unassembled WGS sequence"/>
</dbReference>
<dbReference type="Pfam" id="PF03466">
    <property type="entry name" value="LysR_substrate"/>
    <property type="match status" value="1"/>
</dbReference>
<sequence length="295" mass="33616">MTTTELKYFLAVYASHSIKKAAQSLYITSQALSKTIKRIEMELDVTLFTRTHEGLLPTHAADQLAKHAHIIINELDNIQSDFSLADANNSIVLTIPTTYGVLDYLHYDFIRQFYIEYPYIKLNLIELPETQIHELLGSNTVELAFLPAPIDFSAYEAHYCFAWKHCTIINRKHPLASKKTIQYTDLDGIPLALRGRSYSVYPTNISRFLKEGVHVNVLLETTSETLIHEFAQTNAGIGISLTFLAQKQRTANTVIREFEDPNCQKEVYLVKNKETTVSNEANCFIAYLNNWLTTC</sequence>
<evidence type="ECO:0000256" key="2">
    <source>
        <dbReference type="ARBA" id="ARBA00023015"/>
    </source>
</evidence>
<evidence type="ECO:0000313" key="7">
    <source>
        <dbReference type="Proteomes" id="UP001285244"/>
    </source>
</evidence>
<dbReference type="Pfam" id="PF00126">
    <property type="entry name" value="HTH_1"/>
    <property type="match status" value="1"/>
</dbReference>
<dbReference type="CDD" id="cd05466">
    <property type="entry name" value="PBP2_LTTR_substrate"/>
    <property type="match status" value="1"/>
</dbReference>
<dbReference type="SUPFAM" id="SSF46785">
    <property type="entry name" value="Winged helix' DNA-binding domain"/>
    <property type="match status" value="1"/>
</dbReference>
<evidence type="ECO:0000256" key="1">
    <source>
        <dbReference type="ARBA" id="ARBA00009437"/>
    </source>
</evidence>
<feature type="domain" description="HTH lysR-type" evidence="5">
    <location>
        <begin position="1"/>
        <end position="58"/>
    </location>
</feature>